<dbReference type="InterPro" id="IPR011990">
    <property type="entry name" value="TPR-like_helical_dom_sf"/>
</dbReference>
<evidence type="ECO:0000256" key="2">
    <source>
        <dbReference type="SAM" id="MobiDB-lite"/>
    </source>
</evidence>
<reference evidence="3" key="1">
    <citation type="journal article" date="2020" name="Stud. Mycol.">
        <title>101 Dothideomycetes genomes: a test case for predicting lifestyles and emergence of pathogens.</title>
        <authorList>
            <person name="Haridas S."/>
            <person name="Albert R."/>
            <person name="Binder M."/>
            <person name="Bloem J."/>
            <person name="Labutti K."/>
            <person name="Salamov A."/>
            <person name="Andreopoulos B."/>
            <person name="Baker S."/>
            <person name="Barry K."/>
            <person name="Bills G."/>
            <person name="Bluhm B."/>
            <person name="Cannon C."/>
            <person name="Castanera R."/>
            <person name="Culley D."/>
            <person name="Daum C."/>
            <person name="Ezra D."/>
            <person name="Gonzalez J."/>
            <person name="Henrissat B."/>
            <person name="Kuo A."/>
            <person name="Liang C."/>
            <person name="Lipzen A."/>
            <person name="Lutzoni F."/>
            <person name="Magnuson J."/>
            <person name="Mondo S."/>
            <person name="Nolan M."/>
            <person name="Ohm R."/>
            <person name="Pangilinan J."/>
            <person name="Park H.-J."/>
            <person name="Ramirez L."/>
            <person name="Alfaro M."/>
            <person name="Sun H."/>
            <person name="Tritt A."/>
            <person name="Yoshinaga Y."/>
            <person name="Zwiers L.-H."/>
            <person name="Turgeon B."/>
            <person name="Goodwin S."/>
            <person name="Spatafora J."/>
            <person name="Crous P."/>
            <person name="Grigoriev I."/>
        </authorList>
    </citation>
    <scope>NUCLEOTIDE SEQUENCE</scope>
    <source>
        <strain evidence="3">CBS 260.36</strain>
    </source>
</reference>
<comment type="caution">
    <text evidence="3">The sequence shown here is derived from an EMBL/GenBank/DDBJ whole genome shotgun (WGS) entry which is preliminary data.</text>
</comment>
<evidence type="ECO:0008006" key="5">
    <source>
        <dbReference type="Google" id="ProtNLM"/>
    </source>
</evidence>
<feature type="region of interest" description="Disordered" evidence="2">
    <location>
        <begin position="46"/>
        <end position="66"/>
    </location>
</feature>
<dbReference type="PANTHER" id="PTHR47447:SF17">
    <property type="entry name" value="OS12G0638900 PROTEIN"/>
    <property type="match status" value="1"/>
</dbReference>
<sequence>MTPWRRQIQRIVSDPTTPVLPWLAPRVFYQAWPLVGGRRNASVDATGELSTAKDGTRMTSPVTKSTLNRRDVQIEAVREAGEQQRKTSLQNSPQHCGLRRSAQQGRRGDMPASCQDANNLSLERNTNRIISPRYQSSGSRMTLTQGLASQTAPIDGAWYEAILDTGNTEVRATTEPTISEFNEHEQPPEAPQFDRAQESPKRAPVSRPARIRKHKTWVSARVLRPRDAFDRRKALQERQLRRAARWEYIASIQRRRNARRETIAKRTELVSIGHLQEAKLFGGWSLPGSTNNKRYTYKFGDVTLAFTTAMARVRRRLTSNIASPDPSRRSAVAKFWYDRITSPQSGAFNWNDLKNLLRRASRRKRQRQKLQAEIWYNSKPSKTLPRKQLQNQDNYLLEQRIGNLSSEDGIRSVWSQALIHGLIYYPAEVPQFLQRTRVHPLPPQYHVAEALAHSIAWADLHADKDTKWWIRTSGIISGFPKTTIRRPLPISGASLMIVLKRIPAGEIIRCINGWERAGLVMTGNTILHAAQILARNGMPGQAVGLLDDHMGTIMQGTFKSAHLSVITSVIREVSQTKEGLQACQELVTRFVHRGINLDLQICNTIMLNAVEANDSNTAFNIYDTLKNTDVAPDKYTFSILAKACASVDIDQQRISQVIDEALRRGILLSEPIVATVVLHALYQHHLVKRRSDAFRYVVEAYEQLFDRTALEMLKISGPSDQSRQSGPIEPGRQVMGIIVDAYLRTAKPSPREALALYRRILELARRGVTPFSSLFESDHVSNAFIIYFGAQSATIPIVLEIVRILRESIPSPTPVSENAADAEEGKEDWPTIETQGDLFMQRSDFQGLSHVTINILQNMFAKHSHPTNNFFQPAQRLLNFMIENHLDAIEPINLQDMLYAYLRQLDADGAEWCIDQLVDRNVWDEYKSASFRRQVEGVRVKAKTRGKPQSD</sequence>
<keyword evidence="4" id="KW-1185">Reference proteome</keyword>
<feature type="compositionally biased region" description="Polar residues" evidence="2">
    <location>
        <begin position="57"/>
        <end position="66"/>
    </location>
</feature>
<feature type="region of interest" description="Disordered" evidence="2">
    <location>
        <begin position="179"/>
        <end position="208"/>
    </location>
</feature>
<dbReference type="EMBL" id="ML996082">
    <property type="protein sequence ID" value="KAF2155580.1"/>
    <property type="molecule type" value="Genomic_DNA"/>
</dbReference>
<evidence type="ECO:0000313" key="3">
    <source>
        <dbReference type="EMBL" id="KAF2155580.1"/>
    </source>
</evidence>
<name>A0A9P4MI50_9PEZI</name>
<feature type="region of interest" description="Disordered" evidence="2">
    <location>
        <begin position="79"/>
        <end position="113"/>
    </location>
</feature>
<evidence type="ECO:0000313" key="4">
    <source>
        <dbReference type="Proteomes" id="UP000799439"/>
    </source>
</evidence>
<evidence type="ECO:0000256" key="1">
    <source>
        <dbReference type="ARBA" id="ARBA00022737"/>
    </source>
</evidence>
<dbReference type="AlphaFoldDB" id="A0A9P4MI50"/>
<keyword evidence="1" id="KW-0677">Repeat</keyword>
<gene>
    <name evidence="3" type="ORF">K461DRAFT_274581</name>
</gene>
<dbReference type="Gene3D" id="1.25.40.10">
    <property type="entry name" value="Tetratricopeptide repeat domain"/>
    <property type="match status" value="1"/>
</dbReference>
<accession>A0A9P4MI50</accession>
<dbReference type="OrthoDB" id="185373at2759"/>
<dbReference type="Proteomes" id="UP000799439">
    <property type="component" value="Unassembled WGS sequence"/>
</dbReference>
<organism evidence="3 4">
    <name type="scientific">Myriangium duriaei CBS 260.36</name>
    <dbReference type="NCBI Taxonomy" id="1168546"/>
    <lineage>
        <taxon>Eukaryota</taxon>
        <taxon>Fungi</taxon>
        <taxon>Dikarya</taxon>
        <taxon>Ascomycota</taxon>
        <taxon>Pezizomycotina</taxon>
        <taxon>Dothideomycetes</taxon>
        <taxon>Dothideomycetidae</taxon>
        <taxon>Myriangiales</taxon>
        <taxon>Myriangiaceae</taxon>
        <taxon>Myriangium</taxon>
    </lineage>
</organism>
<proteinExistence type="predicted"/>
<dbReference type="PANTHER" id="PTHR47447">
    <property type="entry name" value="OS03G0856100 PROTEIN"/>
    <property type="match status" value="1"/>
</dbReference>
<protein>
    <recommendedName>
        <fullName evidence="5">Pentacotripeptide-repeat region of PRORP domain-containing protein</fullName>
    </recommendedName>
</protein>